<evidence type="ECO:0000313" key="11">
    <source>
        <dbReference type="Proteomes" id="UP000799776"/>
    </source>
</evidence>
<evidence type="ECO:0000256" key="3">
    <source>
        <dbReference type="ARBA" id="ARBA00022617"/>
    </source>
</evidence>
<evidence type="ECO:0000313" key="10">
    <source>
        <dbReference type="EMBL" id="KAF2086924.1"/>
    </source>
</evidence>
<dbReference type="EMBL" id="ML978722">
    <property type="protein sequence ID" value="KAF2086924.1"/>
    <property type="molecule type" value="Genomic_DNA"/>
</dbReference>
<dbReference type="Pfam" id="PF01328">
    <property type="entry name" value="Peroxidase_2"/>
    <property type="match status" value="1"/>
</dbReference>
<keyword evidence="5" id="KW-0560">Oxidoreductase</keyword>
<comment type="similarity">
    <text evidence="7">Belongs to the chloroperoxidase family.</text>
</comment>
<keyword evidence="3" id="KW-0349">Heme</keyword>
<dbReference type="PANTHER" id="PTHR33577:SF1">
    <property type="entry name" value="HEME HALOPEROXIDASE FAMILY PROFILE DOMAIN-CONTAINING PROTEIN"/>
    <property type="match status" value="1"/>
</dbReference>
<dbReference type="Proteomes" id="UP000799776">
    <property type="component" value="Unassembled WGS sequence"/>
</dbReference>
<evidence type="ECO:0000256" key="7">
    <source>
        <dbReference type="ARBA" id="ARBA00025795"/>
    </source>
</evidence>
<dbReference type="InterPro" id="IPR000028">
    <property type="entry name" value="Chloroperoxidase"/>
</dbReference>
<evidence type="ECO:0000259" key="9">
    <source>
        <dbReference type="PROSITE" id="PS51405"/>
    </source>
</evidence>
<feature type="chain" id="PRO_5040433442" evidence="8">
    <location>
        <begin position="20"/>
        <end position="437"/>
    </location>
</feature>
<comment type="caution">
    <text evidence="10">The sequence shown here is derived from an EMBL/GenBank/DDBJ whole genome shotgun (WGS) entry which is preliminary data.</text>
</comment>
<dbReference type="GO" id="GO:0046872">
    <property type="term" value="F:metal ion binding"/>
    <property type="evidence" value="ECO:0007669"/>
    <property type="project" value="UniProtKB-KW"/>
</dbReference>
<dbReference type="Gene3D" id="1.10.489.10">
    <property type="entry name" value="Chloroperoxidase-like"/>
    <property type="match status" value="1"/>
</dbReference>
<evidence type="ECO:0000256" key="2">
    <source>
        <dbReference type="ARBA" id="ARBA00022559"/>
    </source>
</evidence>
<keyword evidence="11" id="KW-1185">Reference proteome</keyword>
<dbReference type="GO" id="GO:0004601">
    <property type="term" value="F:peroxidase activity"/>
    <property type="evidence" value="ECO:0007669"/>
    <property type="project" value="UniProtKB-KW"/>
</dbReference>
<evidence type="ECO:0000256" key="4">
    <source>
        <dbReference type="ARBA" id="ARBA00022723"/>
    </source>
</evidence>
<reference evidence="10" key="1">
    <citation type="journal article" date="2020" name="Stud. Mycol.">
        <title>101 Dothideomycetes genomes: a test case for predicting lifestyles and emergence of pathogens.</title>
        <authorList>
            <person name="Haridas S."/>
            <person name="Albert R."/>
            <person name="Binder M."/>
            <person name="Bloem J."/>
            <person name="Labutti K."/>
            <person name="Salamov A."/>
            <person name="Andreopoulos B."/>
            <person name="Baker S."/>
            <person name="Barry K."/>
            <person name="Bills G."/>
            <person name="Bluhm B."/>
            <person name="Cannon C."/>
            <person name="Castanera R."/>
            <person name="Culley D."/>
            <person name="Daum C."/>
            <person name="Ezra D."/>
            <person name="Gonzalez J."/>
            <person name="Henrissat B."/>
            <person name="Kuo A."/>
            <person name="Liang C."/>
            <person name="Lipzen A."/>
            <person name="Lutzoni F."/>
            <person name="Magnuson J."/>
            <person name="Mondo S."/>
            <person name="Nolan M."/>
            <person name="Ohm R."/>
            <person name="Pangilinan J."/>
            <person name="Park H.-J."/>
            <person name="Ramirez L."/>
            <person name="Alfaro M."/>
            <person name="Sun H."/>
            <person name="Tritt A."/>
            <person name="Yoshinaga Y."/>
            <person name="Zwiers L.-H."/>
            <person name="Turgeon B."/>
            <person name="Goodwin S."/>
            <person name="Spatafora J."/>
            <person name="Crous P."/>
            <person name="Grigoriev I."/>
        </authorList>
    </citation>
    <scope>NUCLEOTIDE SEQUENCE</scope>
    <source>
        <strain evidence="10">CBS 121410</strain>
    </source>
</reference>
<evidence type="ECO:0000256" key="8">
    <source>
        <dbReference type="SAM" id="SignalP"/>
    </source>
</evidence>
<evidence type="ECO:0000256" key="6">
    <source>
        <dbReference type="ARBA" id="ARBA00023004"/>
    </source>
</evidence>
<name>A0A9P4LWU5_9PEZI</name>
<protein>
    <submittedName>
        <fullName evidence="10">Cloroperoxidase</fullName>
    </submittedName>
</protein>
<dbReference type="PROSITE" id="PS51405">
    <property type="entry name" value="HEME_HALOPEROXIDASE"/>
    <property type="match status" value="1"/>
</dbReference>
<feature type="domain" description="Heme haloperoxidase family profile" evidence="9">
    <location>
        <begin position="60"/>
        <end position="318"/>
    </location>
</feature>
<dbReference type="OrthoDB" id="407298at2759"/>
<keyword evidence="8" id="KW-0732">Signal</keyword>
<dbReference type="SUPFAM" id="SSF47571">
    <property type="entry name" value="Cloroperoxidase"/>
    <property type="match status" value="1"/>
</dbReference>
<dbReference type="AlphaFoldDB" id="A0A9P4LWU5"/>
<keyword evidence="6" id="KW-0408">Iron</keyword>
<gene>
    <name evidence="10" type="ORF">K490DRAFT_42926</name>
</gene>
<accession>A0A9P4LWU5</accession>
<sequence length="437" mass="46786">MKSIIRRTALVALPLSVSAFPAFNQEAAVALARTAATLPQSNEKRDVTFDPAAQLVDVTGEHAFTPPDFAAGDQRGPCPGLNALANHNYLPHDGVVAWEDIVTQTVGVFGLGNDIATFLSIYGAIFDGNIVSLSPGYSIGGPSNLNQNILGGAGILGTPQGLSGSHNKYESDASAARGDLYTSGNDYKLDINRFKALYALQSSAASPSYDLPVWYQHRANMFLKSKNENPQFFYAPFAGVIASTGGFTFPPRMMSNKSAEHPDNGILDKENLKSFFSITGDDDNLTYTYGYERIPENFYKRAIGNEYTVPKFFEDLFALAAVFPETFSTGGNTGTVDSYAALDISNFTGGVYNGATLLEGNNLQCFVFESMLAAAPDVLKGGYADPSGPMSTLLDHVNTIIGDYECPQIESLNEDQFAMYPGAQTSSSDGGILSTLL</sequence>
<evidence type="ECO:0000256" key="5">
    <source>
        <dbReference type="ARBA" id="ARBA00023002"/>
    </source>
</evidence>
<evidence type="ECO:0000256" key="1">
    <source>
        <dbReference type="ARBA" id="ARBA00001970"/>
    </source>
</evidence>
<dbReference type="InterPro" id="IPR036851">
    <property type="entry name" value="Chloroperoxidase-like_sf"/>
</dbReference>
<proteinExistence type="inferred from homology"/>
<dbReference type="PANTHER" id="PTHR33577">
    <property type="entry name" value="STERIGMATOCYSTIN BIOSYNTHESIS PEROXIDASE STCC-RELATED"/>
    <property type="match status" value="1"/>
</dbReference>
<organism evidence="10 11">
    <name type="scientific">Saccharata proteae CBS 121410</name>
    <dbReference type="NCBI Taxonomy" id="1314787"/>
    <lineage>
        <taxon>Eukaryota</taxon>
        <taxon>Fungi</taxon>
        <taxon>Dikarya</taxon>
        <taxon>Ascomycota</taxon>
        <taxon>Pezizomycotina</taxon>
        <taxon>Dothideomycetes</taxon>
        <taxon>Dothideomycetes incertae sedis</taxon>
        <taxon>Botryosphaeriales</taxon>
        <taxon>Saccharataceae</taxon>
        <taxon>Saccharata</taxon>
    </lineage>
</organism>
<comment type="cofactor">
    <cofactor evidence="1">
        <name>heme b</name>
        <dbReference type="ChEBI" id="CHEBI:60344"/>
    </cofactor>
</comment>
<keyword evidence="2" id="KW-0575">Peroxidase</keyword>
<feature type="signal peptide" evidence="8">
    <location>
        <begin position="1"/>
        <end position="19"/>
    </location>
</feature>
<keyword evidence="4" id="KW-0479">Metal-binding</keyword>